<gene>
    <name evidence="1" type="ORF">NC653_014749</name>
</gene>
<evidence type="ECO:0000313" key="1">
    <source>
        <dbReference type="EMBL" id="KAJ6998675.1"/>
    </source>
</evidence>
<organism evidence="1 2">
    <name type="scientific">Populus alba x Populus x berolinensis</name>
    <dbReference type="NCBI Taxonomy" id="444605"/>
    <lineage>
        <taxon>Eukaryota</taxon>
        <taxon>Viridiplantae</taxon>
        <taxon>Streptophyta</taxon>
        <taxon>Embryophyta</taxon>
        <taxon>Tracheophyta</taxon>
        <taxon>Spermatophyta</taxon>
        <taxon>Magnoliopsida</taxon>
        <taxon>eudicotyledons</taxon>
        <taxon>Gunneridae</taxon>
        <taxon>Pentapetalae</taxon>
        <taxon>rosids</taxon>
        <taxon>fabids</taxon>
        <taxon>Malpighiales</taxon>
        <taxon>Salicaceae</taxon>
        <taxon>Saliceae</taxon>
        <taxon>Populus</taxon>
    </lineage>
</organism>
<dbReference type="AlphaFoldDB" id="A0AAD6QYU2"/>
<comment type="caution">
    <text evidence="1">The sequence shown here is derived from an EMBL/GenBank/DDBJ whole genome shotgun (WGS) entry which is preliminary data.</text>
</comment>
<dbReference type="Proteomes" id="UP001164929">
    <property type="component" value="Chromosome 5"/>
</dbReference>
<name>A0AAD6QYU2_9ROSI</name>
<protein>
    <submittedName>
        <fullName evidence="1">Uncharacterized protein</fullName>
    </submittedName>
</protein>
<proteinExistence type="predicted"/>
<dbReference type="EMBL" id="JAQIZT010000005">
    <property type="protein sequence ID" value="KAJ6998675.1"/>
    <property type="molecule type" value="Genomic_DNA"/>
</dbReference>
<sequence length="73" mass="8086">MSPPAIRGKAYPYFMPLQQLLREDAISPCMIQLATLVTEAMIRSWCLEGAVVLVKIKINAPAGVKMKQLPCKL</sequence>
<evidence type="ECO:0000313" key="2">
    <source>
        <dbReference type="Proteomes" id="UP001164929"/>
    </source>
</evidence>
<reference evidence="1" key="1">
    <citation type="journal article" date="2023" name="Mol. Ecol. Resour.">
        <title>Chromosome-level genome assembly of a triploid poplar Populus alba 'Berolinensis'.</title>
        <authorList>
            <person name="Chen S."/>
            <person name="Yu Y."/>
            <person name="Wang X."/>
            <person name="Wang S."/>
            <person name="Zhang T."/>
            <person name="Zhou Y."/>
            <person name="He R."/>
            <person name="Meng N."/>
            <person name="Wang Y."/>
            <person name="Liu W."/>
            <person name="Liu Z."/>
            <person name="Liu J."/>
            <person name="Guo Q."/>
            <person name="Huang H."/>
            <person name="Sederoff R.R."/>
            <person name="Wang G."/>
            <person name="Qu G."/>
            <person name="Chen S."/>
        </authorList>
    </citation>
    <scope>NUCLEOTIDE SEQUENCE</scope>
    <source>
        <strain evidence="1">SC-2020</strain>
    </source>
</reference>
<accession>A0AAD6QYU2</accession>
<keyword evidence="2" id="KW-1185">Reference proteome</keyword>